<evidence type="ECO:0000256" key="1">
    <source>
        <dbReference type="ARBA" id="ARBA00008355"/>
    </source>
</evidence>
<name>A0ABM4BIH4_HYDVU</name>
<keyword evidence="3" id="KW-1185">Reference proteome</keyword>
<dbReference type="InterPro" id="IPR036865">
    <property type="entry name" value="CRAL-TRIO_dom_sf"/>
</dbReference>
<evidence type="ECO:0000259" key="2">
    <source>
        <dbReference type="PROSITE" id="PS51154"/>
    </source>
</evidence>
<evidence type="ECO:0000313" key="3">
    <source>
        <dbReference type="Proteomes" id="UP001652625"/>
    </source>
</evidence>
<feature type="domain" description="Macro" evidence="2">
    <location>
        <begin position="49"/>
        <end position="230"/>
    </location>
</feature>
<dbReference type="Gene3D" id="3.40.220.10">
    <property type="entry name" value="Leucine Aminopeptidase, subunit E, domain 1"/>
    <property type="match status" value="1"/>
</dbReference>
<dbReference type="SUPFAM" id="SSF52087">
    <property type="entry name" value="CRAL/TRIO domain"/>
    <property type="match status" value="1"/>
</dbReference>
<dbReference type="SUPFAM" id="SSF52949">
    <property type="entry name" value="Macro domain-like"/>
    <property type="match status" value="1"/>
</dbReference>
<dbReference type="RefSeq" id="XP_065648839.1">
    <property type="nucleotide sequence ID" value="XM_065792767.1"/>
</dbReference>
<evidence type="ECO:0000313" key="4">
    <source>
        <dbReference type="RefSeq" id="XP_065648839.1"/>
    </source>
</evidence>
<dbReference type="SMART" id="SM00516">
    <property type="entry name" value="SEC14"/>
    <property type="match status" value="1"/>
</dbReference>
<reference evidence="4" key="1">
    <citation type="submission" date="2025-08" db="UniProtKB">
        <authorList>
            <consortium name="RefSeq"/>
        </authorList>
    </citation>
    <scope>IDENTIFICATION</scope>
</reference>
<protein>
    <submittedName>
        <fullName evidence="4">Protein GDAP2 homolog isoform X2</fullName>
    </submittedName>
</protein>
<dbReference type="CDD" id="cd02905">
    <property type="entry name" value="Macro_GDAP2-like"/>
    <property type="match status" value="1"/>
</dbReference>
<gene>
    <name evidence="4" type="primary">LOC100210062</name>
</gene>
<dbReference type="PROSITE" id="PS51154">
    <property type="entry name" value="MACRO"/>
    <property type="match status" value="1"/>
</dbReference>
<dbReference type="Proteomes" id="UP001652625">
    <property type="component" value="Chromosome 03"/>
</dbReference>
<sequence>MLVTSIVAFAKNVIMDPLGLLSGIIDAETLPRWSQTNLSKCPEVLEERESPFPVNIDINDKICLWEGDITKLNCDIIVNSTNESLNDKNPISERIFKVAGPLLQQEIVIEVQNCRTGEAKMSKGYGLPSRYVVHTVGPRYNTKYKTAAESALYMCYRNVLQLAFENNLHSIGLTVINSTRRGYPPEEGAHIALRTVRRYLEHNIDAFGVIVFVVEPIDESTYKRLMPMYFPRDKKEEQFAISFLPSDIGNEDGEPFLPERQIRIMDKPLKANNGIDLLNSFVGRHPFAKVAADLDTGRRAKLQGRSQVEQDILEQQRKYSQWIKRSRTEDFSEISKLGFLSNPGVDLQGRPVVVFIGRFFPAHAIDLNKAVSYFIHFMDTIASREYVFLYFHTLTTEDHQLDMTFLKHFYEMLDIKYRRNMHSFQIIHGSVWLRVCTWFFTMFNAATIKDKVHFVPGVQYLYDIISPDQLEIPPFVMEFDIQENGPSYYTPKTKHMLVSPPT</sequence>
<dbReference type="InterPro" id="IPR002589">
    <property type="entry name" value="Macro_dom"/>
</dbReference>
<dbReference type="Gene3D" id="3.40.525.10">
    <property type="entry name" value="CRAL-TRIO lipid binding domain"/>
    <property type="match status" value="1"/>
</dbReference>
<proteinExistence type="inferred from homology"/>
<comment type="similarity">
    <text evidence="1">Belongs to the GDAP2 family.</text>
</comment>
<dbReference type="SMART" id="SM00506">
    <property type="entry name" value="A1pp"/>
    <property type="match status" value="1"/>
</dbReference>
<dbReference type="GeneID" id="100210062"/>
<dbReference type="InterPro" id="IPR035793">
    <property type="entry name" value="Macro_GDAP2"/>
</dbReference>
<dbReference type="CDD" id="cd00170">
    <property type="entry name" value="SEC14"/>
    <property type="match status" value="1"/>
</dbReference>
<organism evidence="3 4">
    <name type="scientific">Hydra vulgaris</name>
    <name type="common">Hydra</name>
    <name type="synonym">Hydra attenuata</name>
    <dbReference type="NCBI Taxonomy" id="6087"/>
    <lineage>
        <taxon>Eukaryota</taxon>
        <taxon>Metazoa</taxon>
        <taxon>Cnidaria</taxon>
        <taxon>Hydrozoa</taxon>
        <taxon>Hydroidolina</taxon>
        <taxon>Anthoathecata</taxon>
        <taxon>Aplanulata</taxon>
        <taxon>Hydridae</taxon>
        <taxon>Hydra</taxon>
    </lineage>
</organism>
<dbReference type="Pfam" id="PF01661">
    <property type="entry name" value="Macro"/>
    <property type="match status" value="1"/>
</dbReference>
<dbReference type="Pfam" id="PF13716">
    <property type="entry name" value="CRAL_TRIO_2"/>
    <property type="match status" value="1"/>
</dbReference>
<accession>A0ABM4BIH4</accession>
<dbReference type="InterPro" id="IPR001251">
    <property type="entry name" value="CRAL-TRIO_dom"/>
</dbReference>
<dbReference type="InterPro" id="IPR043472">
    <property type="entry name" value="Macro_dom-like"/>
</dbReference>
<dbReference type="PANTHER" id="PTHR11106:SF72">
    <property type="entry name" value="GANGLIOSIDE-INDUCED DIFFERENTIATION-ASSOCIATED PROTEIN 2"/>
    <property type="match status" value="1"/>
</dbReference>
<dbReference type="PANTHER" id="PTHR11106">
    <property type="entry name" value="GANGLIOSIDE INDUCED DIFFERENTIATION ASSOCIATED PROTEIN 2-RELATED"/>
    <property type="match status" value="1"/>
</dbReference>